<keyword evidence="1" id="KW-1133">Transmembrane helix</keyword>
<accession>A0A7W5EY11</accession>
<protein>
    <submittedName>
        <fullName evidence="2">Uncharacterized protein</fullName>
    </submittedName>
</protein>
<feature type="transmembrane region" description="Helical" evidence="1">
    <location>
        <begin position="6"/>
        <end position="25"/>
    </location>
</feature>
<dbReference type="AlphaFoldDB" id="A0A7W5EY11"/>
<evidence type="ECO:0000313" key="3">
    <source>
        <dbReference type="Proteomes" id="UP000518892"/>
    </source>
</evidence>
<dbReference type="EMBL" id="JACHXR010000015">
    <property type="protein sequence ID" value="MBB3232801.1"/>
    <property type="molecule type" value="Genomic_DNA"/>
</dbReference>
<dbReference type="Proteomes" id="UP000518892">
    <property type="component" value="Unassembled WGS sequence"/>
</dbReference>
<evidence type="ECO:0000313" key="2">
    <source>
        <dbReference type="EMBL" id="MBB3232801.1"/>
    </source>
</evidence>
<keyword evidence="3" id="KW-1185">Reference proteome</keyword>
<organism evidence="2 3">
    <name type="scientific">Halomonas stenophila</name>
    <dbReference type="NCBI Taxonomy" id="795312"/>
    <lineage>
        <taxon>Bacteria</taxon>
        <taxon>Pseudomonadati</taxon>
        <taxon>Pseudomonadota</taxon>
        <taxon>Gammaproteobacteria</taxon>
        <taxon>Oceanospirillales</taxon>
        <taxon>Halomonadaceae</taxon>
        <taxon>Halomonas</taxon>
    </lineage>
</organism>
<name>A0A7W5EY11_9GAMM</name>
<keyword evidence="1" id="KW-0472">Membrane</keyword>
<keyword evidence="1" id="KW-0812">Transmembrane</keyword>
<gene>
    <name evidence="2" type="ORF">FHR97_003679</name>
</gene>
<comment type="caution">
    <text evidence="2">The sequence shown here is derived from an EMBL/GenBank/DDBJ whole genome shotgun (WGS) entry which is preliminary data.</text>
</comment>
<feature type="transmembrane region" description="Helical" evidence="1">
    <location>
        <begin position="37"/>
        <end position="54"/>
    </location>
</feature>
<sequence length="94" mass="9444">MDEGLARFLLFLLSLWILFLAIKGLFDPHVAAWKKRLALTAVVAGGILLAMGFHDFGKYLLAGGPILLAINAEDAGSGGGGDGTGCGGGDGGGA</sequence>
<proteinExistence type="predicted"/>
<dbReference type="RefSeq" id="WP_183385226.1">
    <property type="nucleotide sequence ID" value="NZ_JACHXR010000015.1"/>
</dbReference>
<reference evidence="2 3" key="1">
    <citation type="submission" date="2020-08" db="EMBL/GenBank/DDBJ databases">
        <title>Genomic Encyclopedia of Type Strains, Phase III (KMG-III): the genomes of soil and plant-associated and newly described type strains.</title>
        <authorList>
            <person name="Whitman W."/>
        </authorList>
    </citation>
    <scope>NUCLEOTIDE SEQUENCE [LARGE SCALE GENOMIC DNA]</scope>
    <source>
        <strain evidence="2 3">CECT 7744</strain>
    </source>
</reference>
<evidence type="ECO:0000256" key="1">
    <source>
        <dbReference type="SAM" id="Phobius"/>
    </source>
</evidence>